<dbReference type="CDD" id="cd06261">
    <property type="entry name" value="TM_PBP2"/>
    <property type="match status" value="1"/>
</dbReference>
<dbReference type="PANTHER" id="PTHR43386:SF1">
    <property type="entry name" value="D,D-DIPEPTIDE TRANSPORT SYSTEM PERMEASE PROTEIN DDPC-RELATED"/>
    <property type="match status" value="1"/>
</dbReference>
<dbReference type="InterPro" id="IPR050366">
    <property type="entry name" value="BP-dependent_transpt_permease"/>
</dbReference>
<evidence type="ECO:0000313" key="10">
    <source>
        <dbReference type="Proteomes" id="UP000198601"/>
    </source>
</evidence>
<organism evidence="9 10">
    <name type="scientific">Paenibacillus tianmuensis</name>
    <dbReference type="NCBI Taxonomy" id="624147"/>
    <lineage>
        <taxon>Bacteria</taxon>
        <taxon>Bacillati</taxon>
        <taxon>Bacillota</taxon>
        <taxon>Bacilli</taxon>
        <taxon>Bacillales</taxon>
        <taxon>Paenibacillaceae</taxon>
        <taxon>Paenibacillus</taxon>
    </lineage>
</organism>
<dbReference type="AlphaFoldDB" id="A0A1G4TV97"/>
<sequence>MAMNTASKPMHQTMPVSKKRSASPWVTGWNRFFHNKLAIASLAFLVLIATLCVLAPLLTSYDPVKINLRLIHKPPSAEYLLGTDKGGRDIIARLLYGGRTTLLIAVSISFFVTFIGVTIGSVAGYFGGKIDNMLMRFTDFIMIFPFLIFVIVLKTVIADSGILVLIVVISVLGWGGIARLVRSKVLSEKENEYIMSAVAIGCKPFQVIVKHLLPNVASTIIVQAIVVMAVMIGVETGLSFLGFGVPANVPSWGNMMSDAISPQVIKNQWWVWLPSAIVITSTILSINFIGEGAKEAFDPKG</sequence>
<proteinExistence type="inferred from homology"/>
<feature type="domain" description="ABC transmembrane type-1" evidence="8">
    <location>
        <begin position="102"/>
        <end position="290"/>
    </location>
</feature>
<reference evidence="10" key="1">
    <citation type="submission" date="2016-10" db="EMBL/GenBank/DDBJ databases">
        <authorList>
            <person name="Varghese N."/>
            <person name="Submissions S."/>
        </authorList>
    </citation>
    <scope>NUCLEOTIDE SEQUENCE [LARGE SCALE GENOMIC DNA]</scope>
    <source>
        <strain evidence="10">CGMCC 1.8946</strain>
    </source>
</reference>
<dbReference type="Gene3D" id="1.10.3720.10">
    <property type="entry name" value="MetI-like"/>
    <property type="match status" value="1"/>
</dbReference>
<evidence type="ECO:0000256" key="2">
    <source>
        <dbReference type="ARBA" id="ARBA00022448"/>
    </source>
</evidence>
<dbReference type="InterPro" id="IPR053523">
    <property type="entry name" value="Oligopeptide_permease_AppC"/>
</dbReference>
<feature type="transmembrane region" description="Helical" evidence="7">
    <location>
        <begin position="102"/>
        <end position="125"/>
    </location>
</feature>
<evidence type="ECO:0000259" key="8">
    <source>
        <dbReference type="PROSITE" id="PS50928"/>
    </source>
</evidence>
<dbReference type="PROSITE" id="PS50928">
    <property type="entry name" value="ABC_TM1"/>
    <property type="match status" value="1"/>
</dbReference>
<keyword evidence="5 7" id="KW-1133">Transmembrane helix</keyword>
<dbReference type="NCBIfam" id="NF045476">
    <property type="entry name" value="Opp4C"/>
    <property type="match status" value="1"/>
</dbReference>
<evidence type="ECO:0000256" key="4">
    <source>
        <dbReference type="ARBA" id="ARBA00022692"/>
    </source>
</evidence>
<dbReference type="InterPro" id="IPR035906">
    <property type="entry name" value="MetI-like_sf"/>
</dbReference>
<dbReference type="InterPro" id="IPR025966">
    <property type="entry name" value="OppC_N"/>
</dbReference>
<dbReference type="GO" id="GO:0005886">
    <property type="term" value="C:plasma membrane"/>
    <property type="evidence" value="ECO:0007669"/>
    <property type="project" value="UniProtKB-SubCell"/>
</dbReference>
<evidence type="ECO:0000256" key="5">
    <source>
        <dbReference type="ARBA" id="ARBA00022989"/>
    </source>
</evidence>
<keyword evidence="3" id="KW-1003">Cell membrane</keyword>
<gene>
    <name evidence="9" type="ORF">SAMN04487970_10667</name>
</gene>
<dbReference type="SUPFAM" id="SSF161098">
    <property type="entry name" value="MetI-like"/>
    <property type="match status" value="1"/>
</dbReference>
<keyword evidence="6 7" id="KW-0472">Membrane</keyword>
<keyword evidence="2 7" id="KW-0813">Transport</keyword>
<dbReference type="InterPro" id="IPR000515">
    <property type="entry name" value="MetI-like"/>
</dbReference>
<dbReference type="STRING" id="624147.SAMN04487970_10667"/>
<accession>A0A1G4TV97</accession>
<evidence type="ECO:0000313" key="9">
    <source>
        <dbReference type="EMBL" id="SCW84509.1"/>
    </source>
</evidence>
<dbReference type="PANTHER" id="PTHR43386">
    <property type="entry name" value="OLIGOPEPTIDE TRANSPORT SYSTEM PERMEASE PROTEIN APPC"/>
    <property type="match status" value="1"/>
</dbReference>
<evidence type="ECO:0000256" key="6">
    <source>
        <dbReference type="ARBA" id="ARBA00023136"/>
    </source>
</evidence>
<evidence type="ECO:0000256" key="7">
    <source>
        <dbReference type="RuleBase" id="RU363032"/>
    </source>
</evidence>
<evidence type="ECO:0000256" key="3">
    <source>
        <dbReference type="ARBA" id="ARBA00022475"/>
    </source>
</evidence>
<name>A0A1G4TV97_9BACL</name>
<keyword evidence="10" id="KW-1185">Reference proteome</keyword>
<dbReference type="EMBL" id="FMTT01000066">
    <property type="protein sequence ID" value="SCW84509.1"/>
    <property type="molecule type" value="Genomic_DNA"/>
</dbReference>
<dbReference type="GO" id="GO:0055085">
    <property type="term" value="P:transmembrane transport"/>
    <property type="evidence" value="ECO:0007669"/>
    <property type="project" value="InterPro"/>
</dbReference>
<comment type="similarity">
    <text evidence="7">Belongs to the binding-protein-dependent transport system permease family.</text>
</comment>
<dbReference type="Pfam" id="PF00528">
    <property type="entry name" value="BPD_transp_1"/>
    <property type="match status" value="1"/>
</dbReference>
<feature type="transmembrane region" description="Helical" evidence="7">
    <location>
        <begin position="269"/>
        <end position="290"/>
    </location>
</feature>
<feature type="transmembrane region" description="Helical" evidence="7">
    <location>
        <begin position="220"/>
        <end position="249"/>
    </location>
</feature>
<feature type="transmembrane region" description="Helical" evidence="7">
    <location>
        <begin position="137"/>
        <end position="156"/>
    </location>
</feature>
<dbReference type="Proteomes" id="UP000198601">
    <property type="component" value="Unassembled WGS sequence"/>
</dbReference>
<feature type="transmembrane region" description="Helical" evidence="7">
    <location>
        <begin position="162"/>
        <end position="181"/>
    </location>
</feature>
<dbReference type="Pfam" id="PF12911">
    <property type="entry name" value="OppC_N"/>
    <property type="match status" value="1"/>
</dbReference>
<evidence type="ECO:0000256" key="1">
    <source>
        <dbReference type="ARBA" id="ARBA00004651"/>
    </source>
</evidence>
<keyword evidence="4 7" id="KW-0812">Transmembrane</keyword>
<protein>
    <submittedName>
        <fullName evidence="9">Peptide/nickel transport system permease protein</fullName>
    </submittedName>
</protein>
<comment type="subcellular location">
    <subcellularLocation>
        <location evidence="1 7">Cell membrane</location>
        <topology evidence="1 7">Multi-pass membrane protein</topology>
    </subcellularLocation>
</comment>